<dbReference type="EMBL" id="FOXF01000055">
    <property type="protein sequence ID" value="SFP68169.1"/>
    <property type="molecule type" value="Genomic_DNA"/>
</dbReference>
<dbReference type="AlphaFoldDB" id="A0A662ZJK0"/>
<evidence type="ECO:0000313" key="2">
    <source>
        <dbReference type="EMBL" id="SFP68169.1"/>
    </source>
</evidence>
<organism evidence="2 3">
    <name type="scientific">Ruminobacter amylophilus</name>
    <dbReference type="NCBI Taxonomy" id="867"/>
    <lineage>
        <taxon>Bacteria</taxon>
        <taxon>Pseudomonadati</taxon>
        <taxon>Pseudomonadota</taxon>
        <taxon>Gammaproteobacteria</taxon>
        <taxon>Aeromonadales</taxon>
        <taxon>Succinivibrionaceae</taxon>
        <taxon>Ruminobacter</taxon>
    </lineage>
</organism>
<evidence type="ECO:0000256" key="1">
    <source>
        <dbReference type="SAM" id="Coils"/>
    </source>
</evidence>
<reference evidence="2 3" key="1">
    <citation type="submission" date="2016-10" db="EMBL/GenBank/DDBJ databases">
        <authorList>
            <person name="Varghese N."/>
            <person name="Submissions S."/>
        </authorList>
    </citation>
    <scope>NUCLEOTIDE SEQUENCE [LARGE SCALE GENOMIC DNA]</scope>
    <source>
        <strain evidence="2 3">DSM 1361</strain>
    </source>
</reference>
<dbReference type="PANTHER" id="PTHR36508">
    <property type="entry name" value="PROTEIN SLYX"/>
    <property type="match status" value="1"/>
</dbReference>
<accession>A0A662ZJK0</accession>
<feature type="coiled-coil region" evidence="1">
    <location>
        <begin position="8"/>
        <end position="56"/>
    </location>
</feature>
<evidence type="ECO:0000313" key="3">
    <source>
        <dbReference type="Proteomes" id="UP000243745"/>
    </source>
</evidence>
<dbReference type="OrthoDB" id="5771733at2"/>
<keyword evidence="3" id="KW-1185">Reference proteome</keyword>
<name>A0A662ZJK0_9GAMM</name>
<protein>
    <submittedName>
        <fullName evidence="2">SlyX protein</fullName>
    </submittedName>
</protein>
<sequence>MLIKPDLVESLESKIAYLEYNLENISNEVYELRQIIEKQKVQINFLANKLKAVEVTNVASRSEETPPPHY</sequence>
<dbReference type="Proteomes" id="UP000243745">
    <property type="component" value="Unassembled WGS sequence"/>
</dbReference>
<dbReference type="InterPro" id="IPR007236">
    <property type="entry name" value="SlyX"/>
</dbReference>
<gene>
    <name evidence="2" type="ORF">SAMN02910344_02047</name>
</gene>
<dbReference type="Pfam" id="PF04102">
    <property type="entry name" value="SlyX"/>
    <property type="match status" value="1"/>
</dbReference>
<dbReference type="RefSeq" id="WP_031579980.1">
    <property type="nucleotide sequence ID" value="NZ_FOXF01000055.1"/>
</dbReference>
<keyword evidence="1" id="KW-0175">Coiled coil</keyword>
<dbReference type="PANTHER" id="PTHR36508:SF1">
    <property type="entry name" value="PROTEIN SLYX"/>
    <property type="match status" value="1"/>
</dbReference>
<proteinExistence type="predicted"/>